<evidence type="ECO:0000256" key="1">
    <source>
        <dbReference type="ARBA" id="ARBA00023002"/>
    </source>
</evidence>
<dbReference type="OrthoDB" id="5499180at2"/>
<feature type="domain" description="2,6-dihydroxypyridine 3-monooxygenase substrate binding" evidence="4">
    <location>
        <begin position="128"/>
        <end position="190"/>
    </location>
</feature>
<dbReference type="GO" id="GO:0071949">
    <property type="term" value="F:FAD binding"/>
    <property type="evidence" value="ECO:0007669"/>
    <property type="project" value="InterPro"/>
</dbReference>
<dbReference type="GO" id="GO:0004497">
    <property type="term" value="F:monooxygenase activity"/>
    <property type="evidence" value="ECO:0007669"/>
    <property type="project" value="UniProtKB-KW"/>
</dbReference>
<dbReference type="PRINTS" id="PR00420">
    <property type="entry name" value="RNGMNOXGNASE"/>
</dbReference>
<evidence type="ECO:0000259" key="3">
    <source>
        <dbReference type="Pfam" id="PF01494"/>
    </source>
</evidence>
<evidence type="ECO:0000313" key="6">
    <source>
        <dbReference type="Proteomes" id="UP000403266"/>
    </source>
</evidence>
<dbReference type="AlphaFoldDB" id="A0A5N7ME63"/>
<keyword evidence="1" id="KW-0560">Oxidoreductase</keyword>
<dbReference type="SUPFAM" id="SSF54373">
    <property type="entry name" value="FAD-linked reductases, C-terminal domain"/>
    <property type="match status" value="1"/>
</dbReference>
<dbReference type="Gene3D" id="3.50.50.60">
    <property type="entry name" value="FAD/NAD(P)-binding domain"/>
    <property type="match status" value="2"/>
</dbReference>
<dbReference type="PANTHER" id="PTHR13789:SF309">
    <property type="entry name" value="PUTATIVE (AFU_ORTHOLOGUE AFUA_6G14510)-RELATED"/>
    <property type="match status" value="1"/>
</dbReference>
<dbReference type="InterPro" id="IPR050493">
    <property type="entry name" value="FAD-dep_Monooxygenase_BioMet"/>
</dbReference>
<dbReference type="Proteomes" id="UP000403266">
    <property type="component" value="Unassembled WGS sequence"/>
</dbReference>
<feature type="domain" description="FAD-binding" evidence="3">
    <location>
        <begin position="247"/>
        <end position="327"/>
    </location>
</feature>
<name>A0A5N7ME63_9HYPH</name>
<organism evidence="5 6">
    <name type="scientific">Microvirga tunisiensis</name>
    <dbReference type="NCBI Taxonomy" id="2108360"/>
    <lineage>
        <taxon>Bacteria</taxon>
        <taxon>Pseudomonadati</taxon>
        <taxon>Pseudomonadota</taxon>
        <taxon>Alphaproteobacteria</taxon>
        <taxon>Hyphomicrobiales</taxon>
        <taxon>Methylobacteriaceae</taxon>
        <taxon>Microvirga</taxon>
    </lineage>
</organism>
<keyword evidence="6" id="KW-1185">Reference proteome</keyword>
<keyword evidence="2 5" id="KW-0503">Monooxygenase</keyword>
<dbReference type="InterPro" id="IPR036188">
    <property type="entry name" value="FAD/NAD-bd_sf"/>
</dbReference>
<evidence type="ECO:0000313" key="5">
    <source>
        <dbReference type="EMBL" id="MPR25221.1"/>
    </source>
</evidence>
<proteinExistence type="predicted"/>
<accession>A0A5N7ME63</accession>
<dbReference type="EMBL" id="VOSK01000019">
    <property type="protein sequence ID" value="MPR25221.1"/>
    <property type="molecule type" value="Genomic_DNA"/>
</dbReference>
<dbReference type="SUPFAM" id="SSF51905">
    <property type="entry name" value="FAD/NAD(P)-binding domain"/>
    <property type="match status" value="1"/>
</dbReference>
<sequence length="345" mass="37057">MTALVLSRIGFAVTVLERSDNSFRTGAALHVDHGLLARLTGNRMHNPLAPGIQSWFTVHAGLLGAARSHPLIDIRQGMSVESVGQNTESAWVVAANGQRFGGDLVVGADGHNSVVRRTVSPEKPNATFAGYSIWLGVVQESSLGPNVRWPSETAFLGGGDEYLLGYPLPGSDGSVEKGHRQLGWAWYDSSRNGLFREKGCVAGNVVSHSLKAADVPEQTLREMASDAERWPSLWHDAILDSIKRKAVIGTPITEYVPDRLVEGRLALVGDAAHVPTPMTGNGFRASLLDAEALAECLSGEVSGSGPLQSSLVKYQTLRLNDVRRLVQSGQDFSRNFAASRTRGQP</sequence>
<gene>
    <name evidence="5" type="ORF">FS320_08225</name>
</gene>
<evidence type="ECO:0000259" key="4">
    <source>
        <dbReference type="Pfam" id="PF22607"/>
    </source>
</evidence>
<reference evidence="5 6" key="1">
    <citation type="journal article" date="2019" name="Syst. Appl. Microbiol.">
        <title>Microvirga tunisiensis sp. nov., a root nodule symbiotic bacterium isolated from Lupinus micranthus and L. luteus grown in Northern Tunisia.</title>
        <authorList>
            <person name="Msaddak A."/>
            <person name="Rejili M."/>
            <person name="Duran D."/>
            <person name="Mars M."/>
            <person name="Palacios J.M."/>
            <person name="Ruiz-Argueso T."/>
            <person name="Rey L."/>
            <person name="Imperial J."/>
        </authorList>
    </citation>
    <scope>NUCLEOTIDE SEQUENCE [LARGE SCALE GENOMIC DNA]</scope>
    <source>
        <strain evidence="5 6">Lmie10</strain>
    </source>
</reference>
<dbReference type="InterPro" id="IPR054707">
    <property type="entry name" value="DhpH_subs-bd"/>
</dbReference>
<evidence type="ECO:0000256" key="2">
    <source>
        <dbReference type="ARBA" id="ARBA00023033"/>
    </source>
</evidence>
<comment type="caution">
    <text evidence="5">The sequence shown here is derived from an EMBL/GenBank/DDBJ whole genome shotgun (WGS) entry which is preliminary data.</text>
</comment>
<dbReference type="Pfam" id="PF22607">
    <property type="entry name" value="FAD_binding-like"/>
    <property type="match status" value="1"/>
</dbReference>
<dbReference type="Pfam" id="PF01494">
    <property type="entry name" value="FAD_binding_3"/>
    <property type="match status" value="1"/>
</dbReference>
<dbReference type="InterPro" id="IPR002938">
    <property type="entry name" value="FAD-bd"/>
</dbReference>
<protein>
    <submittedName>
        <fullName evidence="5">Monooxygenase</fullName>
    </submittedName>
</protein>
<dbReference type="PANTHER" id="PTHR13789">
    <property type="entry name" value="MONOOXYGENASE"/>
    <property type="match status" value="1"/>
</dbReference>